<keyword evidence="4" id="KW-1185">Reference proteome</keyword>
<comment type="caution">
    <text evidence="2">The sequence shown here is derived from an EMBL/GenBank/DDBJ whole genome shotgun (WGS) entry which is preliminary data.</text>
</comment>
<dbReference type="EMBL" id="RXIC02000025">
    <property type="protein sequence ID" value="KAB1206647.1"/>
    <property type="molecule type" value="Genomic_DNA"/>
</dbReference>
<gene>
    <name evidence="3" type="ORF">CJ030_MR7G001539</name>
    <name evidence="2" type="ORF">CJ030_MR7G001547</name>
</gene>
<reference evidence="2" key="3">
    <citation type="submission" date="2019-09" db="EMBL/GenBank/DDBJ databases">
        <authorList>
            <person name="Gao Z."/>
        </authorList>
    </citation>
    <scope>NUCLEOTIDE SEQUENCE</scope>
    <source>
        <tissue evidence="2">Leaves</tissue>
    </source>
</reference>
<feature type="region of interest" description="Disordered" evidence="1">
    <location>
        <begin position="234"/>
        <end position="253"/>
    </location>
</feature>
<dbReference type="Proteomes" id="UP000516437">
    <property type="component" value="Chromosome 7"/>
</dbReference>
<name>A0A6A1V1S5_9ROSI</name>
<reference evidence="2" key="1">
    <citation type="submission" date="2018-07" db="EMBL/GenBank/DDBJ databases">
        <authorList>
            <person name="Gao Z.-S."/>
            <person name="Jia H.-M."/>
            <person name="Jia H.-J."/>
            <person name="Cai Q.-L."/>
            <person name="Wang Y."/>
            <person name="Zhao H.-B."/>
        </authorList>
    </citation>
    <scope>NUCLEOTIDE SEQUENCE</scope>
    <source>
        <tissue evidence="2">Leaves</tissue>
    </source>
</reference>
<accession>A0A6A1V1S5</accession>
<reference evidence="2 4" key="2">
    <citation type="journal article" date="2019" name="Plant Biotechnol. J.">
        <title>The red bayberry genome and genetic basis of sex determination.</title>
        <authorList>
            <person name="Jia H.M."/>
            <person name="Jia H.J."/>
            <person name="Cai Q.L."/>
            <person name="Wang Y."/>
            <person name="Zhao H.B."/>
            <person name="Yang W.F."/>
            <person name="Wang G.Y."/>
            <person name="Li Y.H."/>
            <person name="Zhan D.L."/>
            <person name="Shen Y.T."/>
            <person name="Niu Q.F."/>
            <person name="Chang L."/>
            <person name="Qiu J."/>
            <person name="Zhao L."/>
            <person name="Xie H.B."/>
            <person name="Fu W.Y."/>
            <person name="Jin J."/>
            <person name="Li X.W."/>
            <person name="Jiao Y."/>
            <person name="Zhou C.C."/>
            <person name="Tu T."/>
            <person name="Chai C.Y."/>
            <person name="Gao J.L."/>
            <person name="Fan L.J."/>
            <person name="van de Weg E."/>
            <person name="Wang J.Y."/>
            <person name="Gao Z.S."/>
        </authorList>
    </citation>
    <scope>NUCLEOTIDE SEQUENCE [LARGE SCALE GENOMIC DNA]</scope>
    <source>
        <tissue evidence="2">Leaves</tissue>
    </source>
</reference>
<proteinExistence type="predicted"/>
<sequence>MVVPSLERPSVLEAAVISGLDTSASIPTDEPGTSAVNVVSGSVMPLTLSARGKEQVACPSILDDPEESDSEPPASPAWYSRLYAQSLLIKELIKDSLSLPRHVKVDRIVRDLSHSVTMLVALDAAELSHDEKLESTRLSLEESLTSLSLRVAELSVMLAFLGDPMILARRYIGAAMAVLEVAHENEGSHFMVSKNGSAKKIYQHLVENLGTCGRLMILVECDWKPGQTGNLSSPKSFVVDGTGNRGSPRLPYS</sequence>
<evidence type="ECO:0000313" key="3">
    <source>
        <dbReference type="EMBL" id="KAB1206647.1"/>
    </source>
</evidence>
<dbReference type="AlphaFoldDB" id="A0A6A1V1S5"/>
<evidence type="ECO:0000313" key="2">
    <source>
        <dbReference type="EMBL" id="KAB1206639.1"/>
    </source>
</evidence>
<protein>
    <submittedName>
        <fullName evidence="2">Uncharacterized protein</fullName>
    </submittedName>
</protein>
<dbReference type="EMBL" id="RXIC02000025">
    <property type="protein sequence ID" value="KAB1206639.1"/>
    <property type="molecule type" value="Genomic_DNA"/>
</dbReference>
<evidence type="ECO:0000256" key="1">
    <source>
        <dbReference type="SAM" id="MobiDB-lite"/>
    </source>
</evidence>
<organism evidence="2 4">
    <name type="scientific">Morella rubra</name>
    <name type="common">Chinese bayberry</name>
    <dbReference type="NCBI Taxonomy" id="262757"/>
    <lineage>
        <taxon>Eukaryota</taxon>
        <taxon>Viridiplantae</taxon>
        <taxon>Streptophyta</taxon>
        <taxon>Embryophyta</taxon>
        <taxon>Tracheophyta</taxon>
        <taxon>Spermatophyta</taxon>
        <taxon>Magnoliopsida</taxon>
        <taxon>eudicotyledons</taxon>
        <taxon>Gunneridae</taxon>
        <taxon>Pentapetalae</taxon>
        <taxon>rosids</taxon>
        <taxon>fabids</taxon>
        <taxon>Fagales</taxon>
        <taxon>Myricaceae</taxon>
        <taxon>Morella</taxon>
    </lineage>
</organism>
<evidence type="ECO:0000313" key="4">
    <source>
        <dbReference type="Proteomes" id="UP000516437"/>
    </source>
</evidence>